<evidence type="ECO:0000256" key="3">
    <source>
        <dbReference type="ARBA" id="ARBA00022525"/>
    </source>
</evidence>
<protein>
    <recommendedName>
        <fullName evidence="9">Knottin scorpion toxin-like domain-containing protein</fullName>
    </recommendedName>
</protein>
<keyword evidence="3" id="KW-0964">Secreted</keyword>
<evidence type="ECO:0000256" key="1">
    <source>
        <dbReference type="ARBA" id="ARBA00004613"/>
    </source>
</evidence>
<dbReference type="Proteomes" id="UP000029120">
    <property type="component" value="Chromosome 1"/>
</dbReference>
<feature type="chain" id="PRO_5001823382" description="Knottin scorpion toxin-like domain-containing protein" evidence="6">
    <location>
        <begin position="27"/>
        <end position="90"/>
    </location>
</feature>
<dbReference type="InterPro" id="IPR010682">
    <property type="entry name" value="SCRL"/>
</dbReference>
<dbReference type="Pfam" id="PF06876">
    <property type="entry name" value="SCRL"/>
    <property type="match status" value="1"/>
</dbReference>
<reference evidence="8" key="1">
    <citation type="journal article" date="2015" name="Nat. Plants">
        <title>Genome expansion of Arabis alpina linked with retrotransposition and reduced symmetric DNA methylation.</title>
        <authorList>
            <person name="Willing E.M."/>
            <person name="Rawat V."/>
            <person name="Mandakova T."/>
            <person name="Maumus F."/>
            <person name="James G.V."/>
            <person name="Nordstroem K.J."/>
            <person name="Becker C."/>
            <person name="Warthmann N."/>
            <person name="Chica C."/>
            <person name="Szarzynska B."/>
            <person name="Zytnicki M."/>
            <person name="Albani M.C."/>
            <person name="Kiefer C."/>
            <person name="Bergonzi S."/>
            <person name="Castaings L."/>
            <person name="Mateos J.L."/>
            <person name="Berns M.C."/>
            <person name="Bujdoso N."/>
            <person name="Piofczyk T."/>
            <person name="de Lorenzo L."/>
            <person name="Barrero-Sicilia C."/>
            <person name="Mateos I."/>
            <person name="Piednoel M."/>
            <person name="Hagmann J."/>
            <person name="Chen-Min-Tao R."/>
            <person name="Iglesias-Fernandez R."/>
            <person name="Schuster S.C."/>
            <person name="Alonso-Blanco C."/>
            <person name="Roudier F."/>
            <person name="Carbonero P."/>
            <person name="Paz-Ares J."/>
            <person name="Davis S.J."/>
            <person name="Pecinka A."/>
            <person name="Quesneville H."/>
            <person name="Colot V."/>
            <person name="Lysak M.A."/>
            <person name="Weigel D."/>
            <person name="Coupland G."/>
            <person name="Schneeberger K."/>
        </authorList>
    </citation>
    <scope>NUCLEOTIDE SEQUENCE [LARGE SCALE GENOMIC DNA]</scope>
    <source>
        <strain evidence="8">cv. Pajares</strain>
    </source>
</reference>
<dbReference type="GO" id="GO:0007165">
    <property type="term" value="P:signal transduction"/>
    <property type="evidence" value="ECO:0007669"/>
    <property type="project" value="InterPro"/>
</dbReference>
<gene>
    <name evidence="7" type="ordered locus">AALP_Aa1g090500</name>
</gene>
<dbReference type="AlphaFoldDB" id="A0A087HM29"/>
<keyword evidence="4 6" id="KW-0732">Signal</keyword>
<keyword evidence="5" id="KW-1015">Disulfide bond</keyword>
<name>A0A087HM29_ARAAL</name>
<evidence type="ECO:0000256" key="4">
    <source>
        <dbReference type="ARBA" id="ARBA00022729"/>
    </source>
</evidence>
<dbReference type="GO" id="GO:0005576">
    <property type="term" value="C:extracellular region"/>
    <property type="evidence" value="ECO:0007669"/>
    <property type="project" value="UniProtKB-SubCell"/>
</dbReference>
<accession>A0A087HM29</accession>
<comment type="subcellular location">
    <subcellularLocation>
        <location evidence="1">Secreted</location>
    </subcellularLocation>
</comment>
<organism evidence="7 8">
    <name type="scientific">Arabis alpina</name>
    <name type="common">Alpine rock-cress</name>
    <dbReference type="NCBI Taxonomy" id="50452"/>
    <lineage>
        <taxon>Eukaryota</taxon>
        <taxon>Viridiplantae</taxon>
        <taxon>Streptophyta</taxon>
        <taxon>Embryophyta</taxon>
        <taxon>Tracheophyta</taxon>
        <taxon>Spermatophyta</taxon>
        <taxon>Magnoliopsida</taxon>
        <taxon>eudicotyledons</taxon>
        <taxon>Gunneridae</taxon>
        <taxon>Pentapetalae</taxon>
        <taxon>rosids</taxon>
        <taxon>malvids</taxon>
        <taxon>Brassicales</taxon>
        <taxon>Brassicaceae</taxon>
        <taxon>Arabideae</taxon>
        <taxon>Arabis</taxon>
    </lineage>
</organism>
<dbReference type="OMA" id="NDGNKAC"/>
<keyword evidence="8" id="KW-1185">Reference proteome</keyword>
<comment type="similarity">
    <text evidence="2">Belongs to the DEFL family.</text>
</comment>
<evidence type="ECO:0000256" key="2">
    <source>
        <dbReference type="ARBA" id="ARBA00006722"/>
    </source>
</evidence>
<evidence type="ECO:0000313" key="8">
    <source>
        <dbReference type="Proteomes" id="UP000029120"/>
    </source>
</evidence>
<proteinExistence type="inferred from homology"/>
<dbReference type="EMBL" id="CM002869">
    <property type="protein sequence ID" value="KFK43181.1"/>
    <property type="molecule type" value="Genomic_DNA"/>
</dbReference>
<evidence type="ECO:0008006" key="9">
    <source>
        <dbReference type="Google" id="ProtNLM"/>
    </source>
</evidence>
<feature type="signal peptide" evidence="6">
    <location>
        <begin position="1"/>
        <end position="26"/>
    </location>
</feature>
<dbReference type="OrthoDB" id="1024999at2759"/>
<sequence length="90" mass="9926">MKSATLFIVLCACMFLVLSYHGEVKAASKRCSIVLFYPGKCGNDGNKVCLGDIRNDKKFGIVFKYDLCSCVDTNFPGRPISRSCNCSRPC</sequence>
<dbReference type="PANTHER" id="PTHR34450">
    <property type="entry name" value="DEFENSIN-LIKE PROTEIN 245-RELATED"/>
    <property type="match status" value="1"/>
</dbReference>
<evidence type="ECO:0000313" key="7">
    <source>
        <dbReference type="EMBL" id="KFK43181.1"/>
    </source>
</evidence>
<dbReference type="Gramene" id="KFK43181">
    <property type="protein sequence ID" value="KFK43181"/>
    <property type="gene ID" value="AALP_AA1G090500"/>
</dbReference>
<evidence type="ECO:0000256" key="6">
    <source>
        <dbReference type="SAM" id="SignalP"/>
    </source>
</evidence>
<dbReference type="PANTHER" id="PTHR34450:SF7">
    <property type="entry name" value="DEFENSIN-LIKE PROTEIN 228-RELATED"/>
    <property type="match status" value="1"/>
</dbReference>
<evidence type="ECO:0000256" key="5">
    <source>
        <dbReference type="ARBA" id="ARBA00023157"/>
    </source>
</evidence>